<evidence type="ECO:0000313" key="3">
    <source>
        <dbReference type="Proteomes" id="UP001165652"/>
    </source>
</evidence>
<dbReference type="Proteomes" id="UP001165652">
    <property type="component" value="Unassembled WGS sequence"/>
</dbReference>
<feature type="transmembrane region" description="Helical" evidence="1">
    <location>
        <begin position="223"/>
        <end position="246"/>
    </location>
</feature>
<accession>A0ABT5JK37</accession>
<keyword evidence="3" id="KW-1185">Reference proteome</keyword>
<dbReference type="RefSeq" id="WP_272780500.1">
    <property type="nucleotide sequence ID" value="NZ_JAQQLI010000084.1"/>
</dbReference>
<name>A0ABT5JK37_RHOTP</name>
<organism evidence="2 3">
    <name type="scientific">Rhodoplanes tepidamans</name>
    <name type="common">Rhodoplanes cryptolactis</name>
    <dbReference type="NCBI Taxonomy" id="200616"/>
    <lineage>
        <taxon>Bacteria</taxon>
        <taxon>Pseudomonadati</taxon>
        <taxon>Pseudomonadota</taxon>
        <taxon>Alphaproteobacteria</taxon>
        <taxon>Hyphomicrobiales</taxon>
        <taxon>Nitrobacteraceae</taxon>
        <taxon>Rhodoplanes</taxon>
    </lineage>
</organism>
<gene>
    <name evidence="2" type="ORF">PQJ73_28705</name>
</gene>
<proteinExistence type="predicted"/>
<reference evidence="2" key="2">
    <citation type="submission" date="2023-02" db="EMBL/GenBank/DDBJ databases">
        <authorList>
            <person name="Rayyan A."/>
            <person name="Meyer T."/>
            <person name="Kyndt J.A."/>
        </authorList>
    </citation>
    <scope>NUCLEOTIDE SEQUENCE</scope>
    <source>
        <strain evidence="2">DSM 9987</strain>
    </source>
</reference>
<feature type="transmembrane region" description="Helical" evidence="1">
    <location>
        <begin position="252"/>
        <end position="270"/>
    </location>
</feature>
<keyword evidence="1" id="KW-0472">Membrane</keyword>
<comment type="caution">
    <text evidence="2">The sequence shown here is derived from an EMBL/GenBank/DDBJ whole genome shotgun (WGS) entry which is preliminary data.</text>
</comment>
<reference evidence="2" key="1">
    <citation type="journal article" date="2023" name="Microbiol Resour">
        <title>Genome Sequences of Rhodoplanes serenus and Two Thermotolerant Strains, Rhodoplanes tepidamans and 'Rhodoplanes cryptolactis,' Further Refine the Genus.</title>
        <authorList>
            <person name="Rayyan A.A."/>
            <person name="Kyndt J.A."/>
        </authorList>
    </citation>
    <scope>NUCLEOTIDE SEQUENCE</scope>
    <source>
        <strain evidence="2">DSM 9987</strain>
    </source>
</reference>
<sequence>MLLRPNGVFAAPVLVAYALWPAAFHAKRAVLLYIPTGIALFVVLQLVYYGALGAAREHPQHSLAVFDLGGITHFSGEVRLPGEWTAAERARLVTDCYDPYLWDAYWYGRPCAFVMERLERRDGVFGTPVIGTAWRDAVLAHPLAWLAHRAAFTTQFLTQANFTLWVLDLDDKTRLALPENSAFAAMLAVHDVLKPTPLFRAGAWLLACLLVVGFAWRHRGTPAGAFALAVPGSAVLYVASFALVGVAADFRYAWWAVPAALTGATALAAARCAGLRDVSSEG</sequence>
<feature type="transmembrane region" description="Helical" evidence="1">
    <location>
        <begin position="30"/>
        <end position="51"/>
    </location>
</feature>
<feature type="transmembrane region" description="Helical" evidence="1">
    <location>
        <begin position="198"/>
        <end position="216"/>
    </location>
</feature>
<feature type="transmembrane region" description="Helical" evidence="1">
    <location>
        <begin position="6"/>
        <end position="23"/>
    </location>
</feature>
<keyword evidence="1" id="KW-0812">Transmembrane</keyword>
<evidence type="ECO:0000313" key="2">
    <source>
        <dbReference type="EMBL" id="MDC7789679.1"/>
    </source>
</evidence>
<protein>
    <submittedName>
        <fullName evidence="2">Uncharacterized protein</fullName>
    </submittedName>
</protein>
<dbReference type="EMBL" id="JAQQLI010000084">
    <property type="protein sequence ID" value="MDC7789679.1"/>
    <property type="molecule type" value="Genomic_DNA"/>
</dbReference>
<evidence type="ECO:0000256" key="1">
    <source>
        <dbReference type="SAM" id="Phobius"/>
    </source>
</evidence>
<keyword evidence="1" id="KW-1133">Transmembrane helix</keyword>